<organism evidence="1 2">
    <name type="scientific">Serratia marcescens</name>
    <dbReference type="NCBI Taxonomy" id="615"/>
    <lineage>
        <taxon>Bacteria</taxon>
        <taxon>Pseudomonadati</taxon>
        <taxon>Pseudomonadota</taxon>
        <taxon>Gammaproteobacteria</taxon>
        <taxon>Enterobacterales</taxon>
        <taxon>Yersiniaceae</taxon>
        <taxon>Serratia</taxon>
    </lineage>
</organism>
<accession>A0A1Q4P1R4</accession>
<protein>
    <submittedName>
        <fullName evidence="1">Uncharacterized protein</fullName>
    </submittedName>
</protein>
<gene>
    <name evidence="1" type="ORF">BHU62_08535</name>
</gene>
<reference evidence="1 2" key="1">
    <citation type="submission" date="2016-09" db="EMBL/GenBank/DDBJ databases">
        <title>Serratia marcescens MSU-97 and epiphytic antimycotic-producing bacteria.</title>
        <authorList>
            <person name="Matilla M.A."/>
        </authorList>
    </citation>
    <scope>NUCLEOTIDE SEQUENCE [LARGE SCALE GENOMIC DNA]</scope>
    <source>
        <strain evidence="1 2">MSU-97</strain>
    </source>
</reference>
<proteinExistence type="predicted"/>
<sequence>MTDIFESNNQESFVDGVKRDLIFQGYSEEDAEAIIADTLKRVEEQNKAKEYAPLKEGVNDKKMAAYWAALRQQNLQNFGITESVSPSKSAVETFKANMKAKNSASLLRNNAKAAEWFRNQKQKNT</sequence>
<dbReference type="RefSeq" id="WP_073531547.1">
    <property type="nucleotide sequence ID" value="NZ_MJAO01000007.1"/>
</dbReference>
<name>A0A1Q4P1R4_SERMA</name>
<dbReference type="EMBL" id="MJAO01000007">
    <property type="protein sequence ID" value="OKB67092.1"/>
    <property type="molecule type" value="Genomic_DNA"/>
</dbReference>
<evidence type="ECO:0000313" key="1">
    <source>
        <dbReference type="EMBL" id="OKB67092.1"/>
    </source>
</evidence>
<evidence type="ECO:0000313" key="2">
    <source>
        <dbReference type="Proteomes" id="UP000185770"/>
    </source>
</evidence>
<dbReference type="Proteomes" id="UP000185770">
    <property type="component" value="Unassembled WGS sequence"/>
</dbReference>
<dbReference type="OrthoDB" id="9916307at2"/>
<comment type="caution">
    <text evidence="1">The sequence shown here is derived from an EMBL/GenBank/DDBJ whole genome shotgun (WGS) entry which is preliminary data.</text>
</comment>
<dbReference type="AlphaFoldDB" id="A0A1Q4P1R4"/>